<dbReference type="EMBL" id="BLLF01005294">
    <property type="protein sequence ID" value="GFH31019.1"/>
    <property type="molecule type" value="Genomic_DNA"/>
</dbReference>
<name>A0A6A0ADP9_HAELA</name>
<evidence type="ECO:0000313" key="1">
    <source>
        <dbReference type="EMBL" id="GFH31019.1"/>
    </source>
</evidence>
<gene>
    <name evidence="1" type="ORF">HaLaN_29966</name>
</gene>
<sequence>MQPCNHLVRRILTSSIHSQLQLTNMLLLLLLMMMMMILMPLLLLFLLLLLLLPALTGMVQAQVLVQPKSCGGLLSRAQLVLPLPLLLQPLCPYCTQQLAARWQQQ</sequence>
<protein>
    <submittedName>
        <fullName evidence="1">Uncharacterized protein</fullName>
    </submittedName>
</protein>
<keyword evidence="2" id="KW-1185">Reference proteome</keyword>
<dbReference type="Proteomes" id="UP000485058">
    <property type="component" value="Unassembled WGS sequence"/>
</dbReference>
<dbReference type="AlphaFoldDB" id="A0A6A0ADP9"/>
<feature type="non-terminal residue" evidence="1">
    <location>
        <position position="105"/>
    </location>
</feature>
<organism evidence="1 2">
    <name type="scientific">Haematococcus lacustris</name>
    <name type="common">Green alga</name>
    <name type="synonym">Haematococcus pluvialis</name>
    <dbReference type="NCBI Taxonomy" id="44745"/>
    <lineage>
        <taxon>Eukaryota</taxon>
        <taxon>Viridiplantae</taxon>
        <taxon>Chlorophyta</taxon>
        <taxon>core chlorophytes</taxon>
        <taxon>Chlorophyceae</taxon>
        <taxon>CS clade</taxon>
        <taxon>Chlamydomonadales</taxon>
        <taxon>Haematococcaceae</taxon>
        <taxon>Haematococcus</taxon>
    </lineage>
</organism>
<comment type="caution">
    <text evidence="1">The sequence shown here is derived from an EMBL/GenBank/DDBJ whole genome shotgun (WGS) entry which is preliminary data.</text>
</comment>
<proteinExistence type="predicted"/>
<evidence type="ECO:0000313" key="2">
    <source>
        <dbReference type="Proteomes" id="UP000485058"/>
    </source>
</evidence>
<reference evidence="1 2" key="1">
    <citation type="submission" date="2020-02" db="EMBL/GenBank/DDBJ databases">
        <title>Draft genome sequence of Haematococcus lacustris strain NIES-144.</title>
        <authorList>
            <person name="Morimoto D."/>
            <person name="Nakagawa S."/>
            <person name="Yoshida T."/>
            <person name="Sawayama S."/>
        </authorList>
    </citation>
    <scope>NUCLEOTIDE SEQUENCE [LARGE SCALE GENOMIC DNA]</scope>
    <source>
        <strain evidence="1 2">NIES-144</strain>
    </source>
</reference>
<feature type="non-terminal residue" evidence="1">
    <location>
        <position position="1"/>
    </location>
</feature>
<accession>A0A6A0ADP9</accession>